<keyword evidence="1" id="KW-1133">Transmembrane helix</keyword>
<dbReference type="AlphaFoldDB" id="A0A2P5FJD9"/>
<keyword evidence="3" id="KW-1185">Reference proteome</keyword>
<gene>
    <name evidence="2" type="ORF">TorRG33x02_062090</name>
</gene>
<reference evidence="3" key="1">
    <citation type="submission" date="2016-06" db="EMBL/GenBank/DDBJ databases">
        <title>Parallel loss of symbiosis genes in relatives of nitrogen-fixing non-legume Parasponia.</title>
        <authorList>
            <person name="Van Velzen R."/>
            <person name="Holmer R."/>
            <person name="Bu F."/>
            <person name="Rutten L."/>
            <person name="Van Zeijl A."/>
            <person name="Liu W."/>
            <person name="Santuari L."/>
            <person name="Cao Q."/>
            <person name="Sharma T."/>
            <person name="Shen D."/>
            <person name="Roswanjaya Y."/>
            <person name="Wardhani T."/>
            <person name="Kalhor M.S."/>
            <person name="Jansen J."/>
            <person name="Van den Hoogen J."/>
            <person name="Gungor B."/>
            <person name="Hartog M."/>
            <person name="Hontelez J."/>
            <person name="Verver J."/>
            <person name="Yang W.-C."/>
            <person name="Schijlen E."/>
            <person name="Repin R."/>
            <person name="Schilthuizen M."/>
            <person name="Schranz E."/>
            <person name="Heidstra R."/>
            <person name="Miyata K."/>
            <person name="Fedorova E."/>
            <person name="Kohlen W."/>
            <person name="Bisseling T."/>
            <person name="Smit S."/>
            <person name="Geurts R."/>
        </authorList>
    </citation>
    <scope>NUCLEOTIDE SEQUENCE [LARGE SCALE GENOMIC DNA]</scope>
    <source>
        <strain evidence="3">cv. RG33-2</strain>
    </source>
</reference>
<evidence type="ECO:0000313" key="3">
    <source>
        <dbReference type="Proteomes" id="UP000237000"/>
    </source>
</evidence>
<feature type="transmembrane region" description="Helical" evidence="1">
    <location>
        <begin position="12"/>
        <end position="33"/>
    </location>
</feature>
<sequence>MNLNKNNCIFMRFIDIMVLTNLFIYSPFFLVLLS</sequence>
<organism evidence="2 3">
    <name type="scientific">Trema orientale</name>
    <name type="common">Charcoal tree</name>
    <name type="synonym">Celtis orientalis</name>
    <dbReference type="NCBI Taxonomy" id="63057"/>
    <lineage>
        <taxon>Eukaryota</taxon>
        <taxon>Viridiplantae</taxon>
        <taxon>Streptophyta</taxon>
        <taxon>Embryophyta</taxon>
        <taxon>Tracheophyta</taxon>
        <taxon>Spermatophyta</taxon>
        <taxon>Magnoliopsida</taxon>
        <taxon>eudicotyledons</taxon>
        <taxon>Gunneridae</taxon>
        <taxon>Pentapetalae</taxon>
        <taxon>rosids</taxon>
        <taxon>fabids</taxon>
        <taxon>Rosales</taxon>
        <taxon>Cannabaceae</taxon>
        <taxon>Trema</taxon>
    </lineage>
</organism>
<comment type="caution">
    <text evidence="2">The sequence shown here is derived from an EMBL/GenBank/DDBJ whole genome shotgun (WGS) entry which is preliminary data.</text>
</comment>
<dbReference type="Proteomes" id="UP000237000">
    <property type="component" value="Unassembled WGS sequence"/>
</dbReference>
<dbReference type="EMBL" id="JXTC01000028">
    <property type="protein sequence ID" value="PON97894.1"/>
    <property type="molecule type" value="Genomic_DNA"/>
</dbReference>
<keyword evidence="1" id="KW-0812">Transmembrane</keyword>
<proteinExistence type="predicted"/>
<keyword evidence="1" id="KW-0472">Membrane</keyword>
<accession>A0A2P5FJD9</accession>
<protein>
    <submittedName>
        <fullName evidence="2">Uncharacterized protein</fullName>
    </submittedName>
</protein>
<evidence type="ECO:0000256" key="1">
    <source>
        <dbReference type="SAM" id="Phobius"/>
    </source>
</evidence>
<dbReference type="InParanoid" id="A0A2P5FJD9"/>
<evidence type="ECO:0000313" key="2">
    <source>
        <dbReference type="EMBL" id="PON97894.1"/>
    </source>
</evidence>
<name>A0A2P5FJD9_TREOI</name>